<feature type="compositionally biased region" description="Basic and acidic residues" evidence="1">
    <location>
        <begin position="39"/>
        <end position="52"/>
    </location>
</feature>
<evidence type="ECO:0000313" key="3">
    <source>
        <dbReference type="EMBL" id="SCL30271.1"/>
    </source>
</evidence>
<dbReference type="RefSeq" id="WP_139128948.1">
    <property type="nucleotide sequence ID" value="NZ_FMHT01000003.1"/>
</dbReference>
<feature type="compositionally biased region" description="Basic and acidic residues" evidence="1">
    <location>
        <begin position="100"/>
        <end position="109"/>
    </location>
</feature>
<dbReference type="Proteomes" id="UP000199699">
    <property type="component" value="Unassembled WGS sequence"/>
</dbReference>
<evidence type="ECO:0000256" key="2">
    <source>
        <dbReference type="SAM" id="Phobius"/>
    </source>
</evidence>
<accession>A0A1C6SL72</accession>
<evidence type="ECO:0000256" key="1">
    <source>
        <dbReference type="SAM" id="MobiDB-lite"/>
    </source>
</evidence>
<feature type="region of interest" description="Disordered" evidence="1">
    <location>
        <begin position="1"/>
        <end position="138"/>
    </location>
</feature>
<dbReference type="AlphaFoldDB" id="A0A1C6SL72"/>
<name>A0A1C6SL72_9ACTN</name>
<gene>
    <name evidence="3" type="ORF">GA0070616_4041</name>
</gene>
<organism evidence="3 4">
    <name type="scientific">Micromonospora nigra</name>
    <dbReference type="NCBI Taxonomy" id="145857"/>
    <lineage>
        <taxon>Bacteria</taxon>
        <taxon>Bacillati</taxon>
        <taxon>Actinomycetota</taxon>
        <taxon>Actinomycetes</taxon>
        <taxon>Micromonosporales</taxon>
        <taxon>Micromonosporaceae</taxon>
        <taxon>Micromonospora</taxon>
    </lineage>
</organism>
<dbReference type="EMBL" id="FMHT01000003">
    <property type="protein sequence ID" value="SCL30271.1"/>
    <property type="molecule type" value="Genomic_DNA"/>
</dbReference>
<keyword evidence="2" id="KW-1133">Transmembrane helix</keyword>
<keyword evidence="4" id="KW-1185">Reference proteome</keyword>
<dbReference type="OrthoDB" id="3405354at2"/>
<feature type="compositionally biased region" description="Basic and acidic residues" evidence="1">
    <location>
        <begin position="1"/>
        <end position="16"/>
    </location>
</feature>
<feature type="transmembrane region" description="Helical" evidence="2">
    <location>
        <begin position="303"/>
        <end position="322"/>
    </location>
</feature>
<keyword evidence="2" id="KW-0472">Membrane</keyword>
<dbReference type="STRING" id="145857.GA0070616_4041"/>
<feature type="transmembrane region" description="Helical" evidence="2">
    <location>
        <begin position="270"/>
        <end position="291"/>
    </location>
</feature>
<evidence type="ECO:0000313" key="4">
    <source>
        <dbReference type="Proteomes" id="UP000199699"/>
    </source>
</evidence>
<protein>
    <submittedName>
        <fullName evidence="3">Uncharacterized protein</fullName>
    </submittedName>
</protein>
<reference evidence="3 4" key="1">
    <citation type="submission" date="2016-06" db="EMBL/GenBank/DDBJ databases">
        <authorList>
            <person name="Kjaerup R.B."/>
            <person name="Dalgaard T.S."/>
            <person name="Juul-Madsen H.R."/>
        </authorList>
    </citation>
    <scope>NUCLEOTIDE SEQUENCE [LARGE SCALE GENOMIC DNA]</scope>
    <source>
        <strain evidence="3 4">DSM 43818</strain>
    </source>
</reference>
<feature type="region of interest" description="Disordered" evidence="1">
    <location>
        <begin position="201"/>
        <end position="237"/>
    </location>
</feature>
<feature type="compositionally biased region" description="Basic and acidic residues" evidence="1">
    <location>
        <begin position="77"/>
        <end position="91"/>
    </location>
</feature>
<sequence>MPVVEGRRSFADDQESRWYPGEGGRGYGEPDWRSGAGARYRDEEPRTVPEQRVDEDERYGSPRRFAVTDPLGDTGAENERYRASRSRRADTDPEVSGELPVDRTGRWAARDASPASGVPGGQEAAIRATGPADPDVDPARVAALADPTRPAPLTGYPVVDVKREGYPAVDVKRDGYPVVDVKRDGYPVVDARDGYPVVDATRDTERDGFGKGAATRETERPASAPNPLEMPTGPMPPVAPRTDLPVGEPPYPPVAGAPVGDGVYRTRRPALAALLAVLVGVTEVPALRLLLHGATGDPVSPPAVVAGILLVVGLPIFAMGLYGLRTGGLALTDGSRGWLRPPTAYLTVGLVLLVAAALAAG</sequence>
<feature type="transmembrane region" description="Helical" evidence="2">
    <location>
        <begin position="343"/>
        <end position="360"/>
    </location>
</feature>
<keyword evidence="2" id="KW-0812">Transmembrane</keyword>
<proteinExistence type="predicted"/>
<feature type="compositionally biased region" description="Basic and acidic residues" evidence="1">
    <location>
        <begin position="201"/>
        <end position="220"/>
    </location>
</feature>